<dbReference type="Proteomes" id="UP001344906">
    <property type="component" value="Unassembled WGS sequence"/>
</dbReference>
<proteinExistence type="predicted"/>
<comment type="caution">
    <text evidence="1">The sequence shown here is derived from an EMBL/GenBank/DDBJ whole genome shotgun (WGS) entry which is preliminary data.</text>
</comment>
<evidence type="ECO:0000313" key="2">
    <source>
        <dbReference type="Proteomes" id="UP001344906"/>
    </source>
</evidence>
<name>A0ABQ6FR01_9CHLR</name>
<organism evidence="1 2">
    <name type="scientific">Dictyobacter halimunensis</name>
    <dbReference type="NCBI Taxonomy" id="3026934"/>
    <lineage>
        <taxon>Bacteria</taxon>
        <taxon>Bacillati</taxon>
        <taxon>Chloroflexota</taxon>
        <taxon>Ktedonobacteria</taxon>
        <taxon>Ktedonobacterales</taxon>
        <taxon>Dictyobacteraceae</taxon>
        <taxon>Dictyobacter</taxon>
    </lineage>
</organism>
<keyword evidence="2" id="KW-1185">Reference proteome</keyword>
<sequence>MQEETSPGTRTEAAIAQRRQQFNHKGLFGTFLHRSWFSWYYLCKDHAFQQVALGTIVAHERHATLSRHDQMRLHVRKACKNIQAQTCCSMSKQKEK</sequence>
<gene>
    <name evidence="1" type="ORF">KDH_34980</name>
</gene>
<reference evidence="1 2" key="1">
    <citation type="submission" date="2023-02" db="EMBL/GenBank/DDBJ databases">
        <title>Dictyobacter halimunensis sp. nov., a new member of the class Ktedonobacteria from forest soil in a geothermal area.</title>
        <authorList>
            <person name="Rachmania M.K."/>
            <person name="Ningsih F."/>
            <person name="Sakai Y."/>
            <person name="Yabe S."/>
            <person name="Yokota A."/>
            <person name="Sjamsuridzal W."/>
        </authorList>
    </citation>
    <scope>NUCLEOTIDE SEQUENCE [LARGE SCALE GENOMIC DNA]</scope>
    <source>
        <strain evidence="1 2">S3.2.2.5</strain>
    </source>
</reference>
<evidence type="ECO:0000313" key="1">
    <source>
        <dbReference type="EMBL" id="GLV56659.1"/>
    </source>
</evidence>
<dbReference type="EMBL" id="BSRI01000002">
    <property type="protein sequence ID" value="GLV56659.1"/>
    <property type="molecule type" value="Genomic_DNA"/>
</dbReference>
<protein>
    <submittedName>
        <fullName evidence="1">Uncharacterized protein</fullName>
    </submittedName>
</protein>
<accession>A0ABQ6FR01</accession>